<dbReference type="Pfam" id="PF11061">
    <property type="entry name" value="Tsr0524-like"/>
    <property type="match status" value="1"/>
</dbReference>
<protein>
    <submittedName>
        <fullName evidence="1">Cytochrome b6-f complex subunit</fullName>
    </submittedName>
</protein>
<sequence>MNKSLLKKNNILIGQTVIIKQLVSTHCDSISQHLGKIGLIRGLNYTQDNSKILIIELKEHARIWFFEEELQIL</sequence>
<reference evidence="1" key="1">
    <citation type="journal article" date="2016" name="BMC Biol.">
        <title>Parallel evolution of highly conserved plastid genome architecture in red seaweeds and seed plants.</title>
        <authorList>
            <person name="Lee J."/>
            <person name="Cho C.H."/>
            <person name="Park S.I."/>
            <person name="Choi J.W."/>
            <person name="Song H.S."/>
            <person name="West J.A."/>
            <person name="Bhattacharya D."/>
            <person name="Yoon H.S."/>
        </authorList>
    </citation>
    <scope>NUCLEOTIDE SEQUENCE</scope>
</reference>
<proteinExistence type="predicted"/>
<evidence type="ECO:0000313" key="1">
    <source>
        <dbReference type="EMBL" id="ASK39649.1"/>
    </source>
</evidence>
<organism evidence="1">
    <name type="scientific">Rhodochaete parvula</name>
    <dbReference type="NCBI Taxonomy" id="110510"/>
    <lineage>
        <taxon>Eukaryota</taxon>
        <taxon>Rhodophyta</taxon>
        <taxon>Compsopogonophyceae</taxon>
        <taxon>Rhodochaetales</taxon>
        <taxon>Rhodochaetaceae</taxon>
        <taxon>Rhodochaete</taxon>
    </lineage>
</organism>
<dbReference type="InterPro" id="IPR021291">
    <property type="entry name" value="Tsr0524-like"/>
</dbReference>
<geneLocation type="plastid" evidence="1"/>
<accession>A0A220T0L7</accession>
<name>A0A220T0L7_9RHOD</name>
<dbReference type="AlphaFoldDB" id="A0A220T0L7"/>
<dbReference type="EMBL" id="KX284728">
    <property type="protein sequence ID" value="ASK39649.1"/>
    <property type="molecule type" value="Genomic_DNA"/>
</dbReference>
<gene>
    <name evidence="1" type="primary">petP</name>
    <name evidence="1" type="ORF">Rhodc_108</name>
</gene>
<keyword evidence="1" id="KW-0934">Plastid</keyword>
<reference evidence="1" key="2">
    <citation type="submission" date="2017-07" db="EMBL/GenBank/DDBJ databases">
        <authorList>
            <person name="Sun Z.S."/>
            <person name="Albrecht U."/>
            <person name="Echele G."/>
            <person name="Lee C.C."/>
        </authorList>
    </citation>
    <scope>NUCLEOTIDE SEQUENCE</scope>
</reference>